<comment type="caution">
    <text evidence="2">The sequence shown here is derived from an EMBL/GenBank/DDBJ whole genome shotgun (WGS) entry which is preliminary data.</text>
</comment>
<dbReference type="CDD" id="cd00093">
    <property type="entry name" value="HTH_XRE"/>
    <property type="match status" value="1"/>
</dbReference>
<reference evidence="2 3" key="1">
    <citation type="submission" date="2023-07" db="EMBL/GenBank/DDBJ databases">
        <title>Functional and genomic diversity of the sorghum phyllosphere microbiome.</title>
        <authorList>
            <person name="Shade A."/>
        </authorList>
    </citation>
    <scope>NUCLEOTIDE SEQUENCE [LARGE SCALE GENOMIC DNA]</scope>
    <source>
        <strain evidence="2 3">SORGH_AS_0892</strain>
    </source>
</reference>
<accession>A0ABU0U7C0</accession>
<dbReference type="InterPro" id="IPR010982">
    <property type="entry name" value="Lambda_DNA-bd_dom_sf"/>
</dbReference>
<dbReference type="RefSeq" id="WP_307186441.1">
    <property type="nucleotide sequence ID" value="NZ_JAUTBA010000001.1"/>
</dbReference>
<dbReference type="EMBL" id="JAUTBA010000001">
    <property type="protein sequence ID" value="MDQ1150862.1"/>
    <property type="molecule type" value="Genomic_DNA"/>
</dbReference>
<dbReference type="Pfam" id="PF01381">
    <property type="entry name" value="HTH_3"/>
    <property type="match status" value="1"/>
</dbReference>
<feature type="domain" description="HTH cro/C1-type" evidence="1">
    <location>
        <begin position="9"/>
        <end position="63"/>
    </location>
</feature>
<sequence>MESYFGKNIRAIRKMLNLSVKLYSDLTGVSQTTIVNIEQGHTGLKVETMKKLIEFTEYSIDQVSSSNFKVPNNLKEELFSKFKDDPQMRDFFMNKPKILDAINKNLVDSKFFESFVETNEIVQYFKDKGLKINGTSLQNELKKHKQVEIVEHPLKKNTNLYRKKLK</sequence>
<dbReference type="Proteomes" id="UP001244640">
    <property type="component" value="Unassembled WGS sequence"/>
</dbReference>
<protein>
    <submittedName>
        <fullName evidence="2">Transcriptional regulator with XRE-family HTH domain</fullName>
    </submittedName>
</protein>
<dbReference type="InterPro" id="IPR001387">
    <property type="entry name" value="Cro/C1-type_HTH"/>
</dbReference>
<evidence type="ECO:0000259" key="1">
    <source>
        <dbReference type="PROSITE" id="PS50943"/>
    </source>
</evidence>
<evidence type="ECO:0000313" key="3">
    <source>
        <dbReference type="Proteomes" id="UP001244640"/>
    </source>
</evidence>
<name>A0ABU0U7C0_9SPHI</name>
<dbReference type="SMART" id="SM00530">
    <property type="entry name" value="HTH_XRE"/>
    <property type="match status" value="1"/>
</dbReference>
<gene>
    <name evidence="2" type="ORF">QE382_002846</name>
</gene>
<proteinExistence type="predicted"/>
<organism evidence="2 3">
    <name type="scientific">Sphingobacterium zeae</name>
    <dbReference type="NCBI Taxonomy" id="1776859"/>
    <lineage>
        <taxon>Bacteria</taxon>
        <taxon>Pseudomonadati</taxon>
        <taxon>Bacteroidota</taxon>
        <taxon>Sphingobacteriia</taxon>
        <taxon>Sphingobacteriales</taxon>
        <taxon>Sphingobacteriaceae</taxon>
        <taxon>Sphingobacterium</taxon>
    </lineage>
</organism>
<evidence type="ECO:0000313" key="2">
    <source>
        <dbReference type="EMBL" id="MDQ1150862.1"/>
    </source>
</evidence>
<dbReference type="SUPFAM" id="SSF47413">
    <property type="entry name" value="lambda repressor-like DNA-binding domains"/>
    <property type="match status" value="1"/>
</dbReference>
<dbReference type="Gene3D" id="1.10.260.40">
    <property type="entry name" value="lambda repressor-like DNA-binding domains"/>
    <property type="match status" value="1"/>
</dbReference>
<dbReference type="PROSITE" id="PS50943">
    <property type="entry name" value="HTH_CROC1"/>
    <property type="match status" value="1"/>
</dbReference>
<keyword evidence="3" id="KW-1185">Reference proteome</keyword>